<dbReference type="InterPro" id="IPR005249">
    <property type="entry name" value="YqeK"/>
</dbReference>
<proteinExistence type="predicted"/>
<evidence type="ECO:0000313" key="8">
    <source>
        <dbReference type="EMBL" id="MBB2182939.1"/>
    </source>
</evidence>
<keyword evidence="3" id="KW-0547">Nucleotide-binding</keyword>
<dbReference type="EMBL" id="JACEGA010000001">
    <property type="protein sequence ID" value="MBB2182939.1"/>
    <property type="molecule type" value="Genomic_DNA"/>
</dbReference>
<gene>
    <name evidence="8" type="primary">yqeK</name>
    <name evidence="8" type="ORF">H0486_08620</name>
</gene>
<keyword evidence="4 8" id="KW-0378">Hydrolase</keyword>
<evidence type="ECO:0000256" key="2">
    <source>
        <dbReference type="ARBA" id="ARBA00022723"/>
    </source>
</evidence>
<dbReference type="Gene3D" id="1.10.3210.10">
    <property type="entry name" value="Hypothetical protein af1432"/>
    <property type="match status" value="1"/>
</dbReference>
<keyword evidence="2" id="KW-0479">Metal-binding</keyword>
<accession>A0A839K1S7</accession>
<protein>
    <recommendedName>
        <fullName evidence="1">bis(5'-nucleosyl)-tetraphosphatase (symmetrical)</fullName>
        <ecNumber evidence="1">3.6.1.41</ecNumber>
    </recommendedName>
</protein>
<dbReference type="GO" id="GO:0008803">
    <property type="term" value="F:bis(5'-nucleosyl)-tetraphosphatase (symmetrical) activity"/>
    <property type="evidence" value="ECO:0007669"/>
    <property type="project" value="UniProtKB-EC"/>
</dbReference>
<comment type="catalytic activity">
    <reaction evidence="6">
        <text>P(1),P(4)-bis(5'-adenosyl) tetraphosphate + H2O = 2 ADP + 2 H(+)</text>
        <dbReference type="Rhea" id="RHEA:24252"/>
        <dbReference type="ChEBI" id="CHEBI:15377"/>
        <dbReference type="ChEBI" id="CHEBI:15378"/>
        <dbReference type="ChEBI" id="CHEBI:58141"/>
        <dbReference type="ChEBI" id="CHEBI:456216"/>
        <dbReference type="EC" id="3.6.1.41"/>
    </reaction>
</comment>
<dbReference type="NCBIfam" id="TIGR00488">
    <property type="entry name" value="bis(5'-nucleosyl)-tetraphosphatase (symmetrical) YqeK"/>
    <property type="match status" value="1"/>
</dbReference>
<evidence type="ECO:0000313" key="9">
    <source>
        <dbReference type="Proteomes" id="UP000574276"/>
    </source>
</evidence>
<evidence type="ECO:0000256" key="4">
    <source>
        <dbReference type="ARBA" id="ARBA00022801"/>
    </source>
</evidence>
<dbReference type="RefSeq" id="WP_228352626.1">
    <property type="nucleotide sequence ID" value="NZ_JACEGA010000001.1"/>
</dbReference>
<dbReference type="PANTHER" id="PTHR35795">
    <property type="entry name" value="SLR1885 PROTEIN"/>
    <property type="match status" value="1"/>
</dbReference>
<dbReference type="AlphaFoldDB" id="A0A839K1S7"/>
<dbReference type="Pfam" id="PF01966">
    <property type="entry name" value="HD"/>
    <property type="match status" value="1"/>
</dbReference>
<dbReference type="EC" id="3.6.1.41" evidence="1"/>
<dbReference type="SUPFAM" id="SSF109604">
    <property type="entry name" value="HD-domain/PDEase-like"/>
    <property type="match status" value="1"/>
</dbReference>
<dbReference type="GO" id="GO:0046872">
    <property type="term" value="F:metal ion binding"/>
    <property type="evidence" value="ECO:0007669"/>
    <property type="project" value="UniProtKB-KW"/>
</dbReference>
<dbReference type="CDD" id="cd00077">
    <property type="entry name" value="HDc"/>
    <property type="match status" value="1"/>
</dbReference>
<evidence type="ECO:0000256" key="1">
    <source>
        <dbReference type="ARBA" id="ARBA00012506"/>
    </source>
</evidence>
<sequence>MEVERVKEDLRKRLKEARYLHSTGVEEVAVDLAYIHGCDPEKADMAGLLHDCARNISEQEMIHECIKYHIPISETEEQCPILLHGKLGAEYAKFRYKVTDCDVLNAIIYHTTGRPNMSLLEKIVFTADFIEPFRKPIPGIDEIRWQAYTNLDHCVLMILESTLKYLQAKKSQIDYLTVETYNYYKAILPETNKI</sequence>
<organism evidence="8 9">
    <name type="scientific">Variimorphobacter saccharofermentans</name>
    <dbReference type="NCBI Taxonomy" id="2755051"/>
    <lineage>
        <taxon>Bacteria</taxon>
        <taxon>Bacillati</taxon>
        <taxon>Bacillota</taxon>
        <taxon>Clostridia</taxon>
        <taxon>Lachnospirales</taxon>
        <taxon>Lachnospiraceae</taxon>
        <taxon>Variimorphobacter</taxon>
    </lineage>
</organism>
<keyword evidence="9" id="KW-1185">Reference proteome</keyword>
<dbReference type="InterPro" id="IPR051094">
    <property type="entry name" value="Diverse_Catalytic_Enzymes"/>
</dbReference>
<dbReference type="PANTHER" id="PTHR35795:SF1">
    <property type="entry name" value="BIS(5'-NUCLEOSYL)-TETRAPHOSPHATASE, SYMMETRICAL"/>
    <property type="match status" value="1"/>
</dbReference>
<evidence type="ECO:0000256" key="6">
    <source>
        <dbReference type="ARBA" id="ARBA00049417"/>
    </source>
</evidence>
<evidence type="ECO:0000259" key="7">
    <source>
        <dbReference type="Pfam" id="PF01966"/>
    </source>
</evidence>
<dbReference type="GO" id="GO:0000166">
    <property type="term" value="F:nucleotide binding"/>
    <property type="evidence" value="ECO:0007669"/>
    <property type="project" value="UniProtKB-KW"/>
</dbReference>
<evidence type="ECO:0000256" key="3">
    <source>
        <dbReference type="ARBA" id="ARBA00022741"/>
    </source>
</evidence>
<dbReference type="Proteomes" id="UP000574276">
    <property type="component" value="Unassembled WGS sequence"/>
</dbReference>
<name>A0A839K1S7_9FIRM</name>
<feature type="domain" description="HD" evidence="7">
    <location>
        <begin position="18"/>
        <end position="128"/>
    </location>
</feature>
<reference evidence="8 9" key="1">
    <citation type="submission" date="2020-07" db="EMBL/GenBank/DDBJ databases">
        <title>Characterization and genome sequencing of isolate MD1, a novel member within the family Lachnospiraceae.</title>
        <authorList>
            <person name="Rettenmaier R."/>
            <person name="Di Bello L."/>
            <person name="Zinser C."/>
            <person name="Scheitz K."/>
            <person name="Liebl W."/>
            <person name="Zverlov V."/>
        </authorList>
    </citation>
    <scope>NUCLEOTIDE SEQUENCE [LARGE SCALE GENOMIC DNA]</scope>
    <source>
        <strain evidence="8 9">MD1</strain>
    </source>
</reference>
<dbReference type="InterPro" id="IPR003607">
    <property type="entry name" value="HD/PDEase_dom"/>
</dbReference>
<dbReference type="InterPro" id="IPR006674">
    <property type="entry name" value="HD_domain"/>
</dbReference>
<evidence type="ECO:0000256" key="5">
    <source>
        <dbReference type="ARBA" id="ARBA00023004"/>
    </source>
</evidence>
<comment type="caution">
    <text evidence="8">The sequence shown here is derived from an EMBL/GenBank/DDBJ whole genome shotgun (WGS) entry which is preliminary data.</text>
</comment>
<keyword evidence="5" id="KW-0408">Iron</keyword>